<dbReference type="SUPFAM" id="SSF53850">
    <property type="entry name" value="Periplasmic binding protein-like II"/>
    <property type="match status" value="1"/>
</dbReference>
<organism evidence="1 2">
    <name type="scientific">Thiomicrorhabdus sediminis</name>
    <dbReference type="NCBI Taxonomy" id="2580412"/>
    <lineage>
        <taxon>Bacteria</taxon>
        <taxon>Pseudomonadati</taxon>
        <taxon>Pseudomonadota</taxon>
        <taxon>Gammaproteobacteria</taxon>
        <taxon>Thiotrichales</taxon>
        <taxon>Piscirickettsiaceae</taxon>
        <taxon>Thiomicrorhabdus</taxon>
    </lineage>
</organism>
<proteinExistence type="predicted"/>
<evidence type="ECO:0000313" key="1">
    <source>
        <dbReference type="EMBL" id="QCU90936.1"/>
    </source>
</evidence>
<dbReference type="Gene3D" id="3.40.190.10">
    <property type="entry name" value="Periplasmic binding protein-like II"/>
    <property type="match status" value="2"/>
</dbReference>
<protein>
    <submittedName>
        <fullName evidence="1">Amino acid ABC transporter substrate-binding protein</fullName>
    </submittedName>
</protein>
<name>A0A4P9K930_9GAMM</name>
<dbReference type="AlphaFoldDB" id="A0A4P9K930"/>
<evidence type="ECO:0000313" key="2">
    <source>
        <dbReference type="Proteomes" id="UP000304864"/>
    </source>
</evidence>
<sequence>MFFLKRFSFNRCFNRLAGVAFNRIIFIALCSGPVAAMSQPVNQFQTIELSSAPSLAQAKKSFVMGFPMSPDSAPLYRFFYQLYLQAFTRLGYEFSIKQLPLKRSSLMANNGEVDGEPNRIFAYGETYANMVRVDEPVFINRVVAIANNDEFHVDSWQSLQDSNLYVAHLIGSLRTERELNKVLPKSSIVSNSEVQFSLDQLLAGRVDLYIDLQSRISPNLAQEKYKTLQQVGILVEEFAYPYVHVKHKALAEGLAKVLKQLKQEGIYQQLLTQYLPYVESETIQEKLLD</sequence>
<dbReference type="KEGG" id="thig:FE785_10015"/>
<accession>A0A4P9K930</accession>
<dbReference type="EMBL" id="CP040602">
    <property type="protein sequence ID" value="QCU90936.1"/>
    <property type="molecule type" value="Genomic_DNA"/>
</dbReference>
<reference evidence="1 2" key="1">
    <citation type="submission" date="2019-05" db="EMBL/GenBank/DDBJ databases">
        <title>Thiomicrorhabdus sediminis sp. nov, a novel sulfur-oxidizing bacterium isolated from coastal sediment.</title>
        <authorList>
            <person name="Liu X."/>
        </authorList>
    </citation>
    <scope>NUCLEOTIDE SEQUENCE [LARGE SCALE GENOMIC DNA]</scope>
    <source>
        <strain evidence="1 2">G1</strain>
    </source>
</reference>
<keyword evidence="2" id="KW-1185">Reference proteome</keyword>
<dbReference type="Proteomes" id="UP000304864">
    <property type="component" value="Chromosome"/>
</dbReference>
<gene>
    <name evidence="1" type="ORF">FE785_10015</name>
</gene>
<dbReference type="OrthoDB" id="8255022at2"/>